<keyword evidence="2" id="KW-1185">Reference proteome</keyword>
<sequence>MIETINSGLKGFFNFMTEAIIPKECSAYSINEAKKSIVGLCYLIAGLRNKFVNQHKLEVGLYLRASGATWEAIDTMSSLRYSACAKTVDNNFHVYNIDDYHSIHENRRPDTVSTSTVKHFATCVAKPIIECPSVPLVFNGQLQDRIVSNDFDPIELLTIHSYADNIEEYKKERSIKGVQLLGFKEQIYILYKIMTQHLDGRVAAVVADWPSQIFIKKALYMRTFPALRSSFPQQIESFLPILGPLHVSLNSRKQVIMMYHPFFEKLFHFVFGKNFKLAKKPCSWRVNLLLELAQNGWLIIKDKIIEKFGRACKNVEYRAVVDLLDNLVSATLDIYAILFRSGQFSEYVEAIFCIWTFALRWKRKNYNKAPLVFLSDVFYWSDTNHPFLNVLQNHLTCFNEYYVENVHSKIRANTSKNASVNSIIKQAYFIMNHDPTFKNTYCKTQQYSYTKKTLDFLYNKTALFLVQHFQSIFYNREKNIPKSNKNKKKKLPTTYYLATLEKNVNLRHLLTAYSTAHPPHPGLCDSCGRSLVMKMAWSLFAAMKGIFKNIQKFLTRIEKGADTLIEENLDDDSDDEENVEEEFEEVEEVDISPKLIEKMNQIKYW</sequence>
<proteinExistence type="predicted"/>
<dbReference type="AlphaFoldDB" id="A0A397UWD4"/>
<dbReference type="Proteomes" id="UP000266673">
    <property type="component" value="Unassembled WGS sequence"/>
</dbReference>
<evidence type="ECO:0000313" key="1">
    <source>
        <dbReference type="EMBL" id="RIB13477.1"/>
    </source>
</evidence>
<gene>
    <name evidence="1" type="ORF">C2G38_2248832</name>
</gene>
<comment type="caution">
    <text evidence="1">The sequence shown here is derived from an EMBL/GenBank/DDBJ whole genome shotgun (WGS) entry which is preliminary data.</text>
</comment>
<evidence type="ECO:0000313" key="2">
    <source>
        <dbReference type="Proteomes" id="UP000266673"/>
    </source>
</evidence>
<name>A0A397UWD4_9GLOM</name>
<dbReference type="OrthoDB" id="2426897at2759"/>
<accession>A0A397UWD4</accession>
<organism evidence="1 2">
    <name type="scientific">Gigaspora rosea</name>
    <dbReference type="NCBI Taxonomy" id="44941"/>
    <lineage>
        <taxon>Eukaryota</taxon>
        <taxon>Fungi</taxon>
        <taxon>Fungi incertae sedis</taxon>
        <taxon>Mucoromycota</taxon>
        <taxon>Glomeromycotina</taxon>
        <taxon>Glomeromycetes</taxon>
        <taxon>Diversisporales</taxon>
        <taxon>Gigasporaceae</taxon>
        <taxon>Gigaspora</taxon>
    </lineage>
</organism>
<dbReference type="STRING" id="44941.A0A397UWD4"/>
<dbReference type="EMBL" id="QKWP01000920">
    <property type="protein sequence ID" value="RIB13477.1"/>
    <property type="molecule type" value="Genomic_DNA"/>
</dbReference>
<protein>
    <submittedName>
        <fullName evidence="1">Uncharacterized protein</fullName>
    </submittedName>
</protein>
<reference evidence="1 2" key="1">
    <citation type="submission" date="2018-06" db="EMBL/GenBank/DDBJ databases">
        <title>Comparative genomics reveals the genomic features of Rhizophagus irregularis, R. cerebriforme, R. diaphanum and Gigaspora rosea, and their symbiotic lifestyle signature.</title>
        <authorList>
            <person name="Morin E."/>
            <person name="San Clemente H."/>
            <person name="Chen E.C.H."/>
            <person name="De La Providencia I."/>
            <person name="Hainaut M."/>
            <person name="Kuo A."/>
            <person name="Kohler A."/>
            <person name="Murat C."/>
            <person name="Tang N."/>
            <person name="Roy S."/>
            <person name="Loubradou J."/>
            <person name="Henrissat B."/>
            <person name="Grigoriev I.V."/>
            <person name="Corradi N."/>
            <person name="Roux C."/>
            <person name="Martin F.M."/>
        </authorList>
    </citation>
    <scope>NUCLEOTIDE SEQUENCE [LARGE SCALE GENOMIC DNA]</scope>
    <source>
        <strain evidence="1 2">DAOM 194757</strain>
    </source>
</reference>